<evidence type="ECO:0000256" key="2">
    <source>
        <dbReference type="SAM" id="Phobius"/>
    </source>
</evidence>
<organism evidence="3 4">
    <name type="scientific">Striga asiatica</name>
    <name type="common">Asiatic witchweed</name>
    <name type="synonym">Buchnera asiatica</name>
    <dbReference type="NCBI Taxonomy" id="4170"/>
    <lineage>
        <taxon>Eukaryota</taxon>
        <taxon>Viridiplantae</taxon>
        <taxon>Streptophyta</taxon>
        <taxon>Embryophyta</taxon>
        <taxon>Tracheophyta</taxon>
        <taxon>Spermatophyta</taxon>
        <taxon>Magnoliopsida</taxon>
        <taxon>eudicotyledons</taxon>
        <taxon>Gunneridae</taxon>
        <taxon>Pentapetalae</taxon>
        <taxon>asterids</taxon>
        <taxon>lamiids</taxon>
        <taxon>Lamiales</taxon>
        <taxon>Orobanchaceae</taxon>
        <taxon>Buchnereae</taxon>
        <taxon>Striga</taxon>
    </lineage>
</organism>
<feature type="compositionally biased region" description="Basic and acidic residues" evidence="1">
    <location>
        <begin position="1"/>
        <end position="13"/>
    </location>
</feature>
<evidence type="ECO:0000313" key="4">
    <source>
        <dbReference type="Proteomes" id="UP000325081"/>
    </source>
</evidence>
<gene>
    <name evidence="3" type="ORF">STAS_03057</name>
</gene>
<name>A0A5A7P433_STRAF</name>
<comment type="caution">
    <text evidence="3">The sequence shown here is derived from an EMBL/GenBank/DDBJ whole genome shotgun (WGS) entry which is preliminary data.</text>
</comment>
<keyword evidence="4" id="KW-1185">Reference proteome</keyword>
<dbReference type="EMBL" id="BKCP01001780">
    <property type="protein sequence ID" value="GER27357.1"/>
    <property type="molecule type" value="Genomic_DNA"/>
</dbReference>
<dbReference type="AlphaFoldDB" id="A0A5A7P433"/>
<proteinExistence type="predicted"/>
<feature type="region of interest" description="Disordered" evidence="1">
    <location>
        <begin position="1"/>
        <end position="21"/>
    </location>
</feature>
<keyword evidence="2" id="KW-0472">Membrane</keyword>
<reference evidence="4" key="1">
    <citation type="journal article" date="2019" name="Curr. Biol.">
        <title>Genome Sequence of Striga asiatica Provides Insight into the Evolution of Plant Parasitism.</title>
        <authorList>
            <person name="Yoshida S."/>
            <person name="Kim S."/>
            <person name="Wafula E.K."/>
            <person name="Tanskanen J."/>
            <person name="Kim Y.M."/>
            <person name="Honaas L."/>
            <person name="Yang Z."/>
            <person name="Spallek T."/>
            <person name="Conn C.E."/>
            <person name="Ichihashi Y."/>
            <person name="Cheong K."/>
            <person name="Cui S."/>
            <person name="Der J.P."/>
            <person name="Gundlach H."/>
            <person name="Jiao Y."/>
            <person name="Hori C."/>
            <person name="Ishida J.K."/>
            <person name="Kasahara H."/>
            <person name="Kiba T."/>
            <person name="Kim M.S."/>
            <person name="Koo N."/>
            <person name="Laohavisit A."/>
            <person name="Lee Y.H."/>
            <person name="Lumba S."/>
            <person name="McCourt P."/>
            <person name="Mortimer J.C."/>
            <person name="Mutuku J.M."/>
            <person name="Nomura T."/>
            <person name="Sasaki-Sekimoto Y."/>
            <person name="Seto Y."/>
            <person name="Wang Y."/>
            <person name="Wakatake T."/>
            <person name="Sakakibara H."/>
            <person name="Demura T."/>
            <person name="Yamaguchi S."/>
            <person name="Yoneyama K."/>
            <person name="Manabe R.I."/>
            <person name="Nelson D.C."/>
            <person name="Schulman A.H."/>
            <person name="Timko M.P."/>
            <person name="dePamphilis C.W."/>
            <person name="Choi D."/>
            <person name="Shirasu K."/>
        </authorList>
    </citation>
    <scope>NUCLEOTIDE SEQUENCE [LARGE SCALE GENOMIC DNA]</scope>
    <source>
        <strain evidence="4">cv. UVA1</strain>
    </source>
</reference>
<dbReference type="Proteomes" id="UP000325081">
    <property type="component" value="Unassembled WGS sequence"/>
</dbReference>
<accession>A0A5A7P433</accession>
<evidence type="ECO:0000313" key="3">
    <source>
        <dbReference type="EMBL" id="GER27357.1"/>
    </source>
</evidence>
<evidence type="ECO:0000256" key="1">
    <source>
        <dbReference type="SAM" id="MobiDB-lite"/>
    </source>
</evidence>
<protein>
    <submittedName>
        <fullName evidence="3">Mitochondrial import inner membrane translocase</fullName>
    </submittedName>
</protein>
<dbReference type="OrthoDB" id="10604763at2759"/>
<keyword evidence="2" id="KW-0812">Transmembrane</keyword>
<keyword evidence="2" id="KW-1133">Transmembrane helix</keyword>
<feature type="transmembrane region" description="Helical" evidence="2">
    <location>
        <begin position="21"/>
        <end position="41"/>
    </location>
</feature>
<sequence length="112" mass="12190">MEAQEKTRGASRERKSRTKKLAGTVNWGTTTMVGVFAGMLYGGSKEASTSVLNDSLNISTKNHAGTRAQHLQVGGLTDLAREFTGINKLSINAFIPHKSPWYHQPELVSITC</sequence>